<dbReference type="InterPro" id="IPR012902">
    <property type="entry name" value="N_methyl_site"/>
</dbReference>
<sequence>MSVAGFTLLELLIVIVLMAVALGVLGVGMGRGLDASRDRQAVREMVAALRQTRTQAVLSAAPLQLRFDLAKRSFQVPGQVPRQWPDNLAVQLTSAEQLGPAVAFFPDGSSSGGHLLVERAGQRWRIDVGWLNGNVRWQAVQ</sequence>
<dbReference type="GO" id="GO:0015628">
    <property type="term" value="P:protein secretion by the type II secretion system"/>
    <property type="evidence" value="ECO:0007669"/>
    <property type="project" value="InterPro"/>
</dbReference>
<dbReference type="EMBL" id="LGSI01000070">
    <property type="protein sequence ID" value="OCR22106.1"/>
    <property type="molecule type" value="Genomic_DNA"/>
</dbReference>
<keyword evidence="3" id="KW-1003">Cell membrane</keyword>
<comment type="similarity">
    <text evidence="9">Belongs to the GSP H family.</text>
</comment>
<dbReference type="GO" id="GO:0005886">
    <property type="term" value="C:plasma membrane"/>
    <property type="evidence" value="ECO:0007669"/>
    <property type="project" value="UniProtKB-SubCell"/>
</dbReference>
<keyword evidence="5" id="KW-0997">Cell inner membrane</keyword>
<organism evidence="13 14">
    <name type="scientific">Pseudomonas syringae</name>
    <dbReference type="NCBI Taxonomy" id="317"/>
    <lineage>
        <taxon>Bacteria</taxon>
        <taxon>Pseudomonadati</taxon>
        <taxon>Pseudomonadota</taxon>
        <taxon>Gammaproteobacteria</taxon>
        <taxon>Pseudomonadales</taxon>
        <taxon>Pseudomonadaceae</taxon>
        <taxon>Pseudomonas</taxon>
    </lineage>
</organism>
<evidence type="ECO:0000256" key="1">
    <source>
        <dbReference type="ARBA" id="ARBA00004377"/>
    </source>
</evidence>
<dbReference type="PROSITE" id="PS00409">
    <property type="entry name" value="PROKAR_NTER_METHYL"/>
    <property type="match status" value="1"/>
</dbReference>
<dbReference type="Pfam" id="PF07963">
    <property type="entry name" value="N_methyl"/>
    <property type="match status" value="1"/>
</dbReference>
<keyword evidence="8 11" id="KW-0472">Membrane</keyword>
<dbReference type="PATRIC" id="fig|317.243.peg.4507"/>
<feature type="domain" description="General secretion pathway GspH" evidence="12">
    <location>
        <begin position="41"/>
        <end position="130"/>
    </location>
</feature>
<dbReference type="NCBIfam" id="TIGR02532">
    <property type="entry name" value="IV_pilin_GFxxxE"/>
    <property type="match status" value="1"/>
</dbReference>
<evidence type="ECO:0000256" key="3">
    <source>
        <dbReference type="ARBA" id="ARBA00022475"/>
    </source>
</evidence>
<accession>A0A1C7YZ70</accession>
<dbReference type="Gene3D" id="3.55.40.10">
    <property type="entry name" value="minor pseudopilin epsh domain"/>
    <property type="match status" value="1"/>
</dbReference>
<evidence type="ECO:0000256" key="9">
    <source>
        <dbReference type="ARBA" id="ARBA00025772"/>
    </source>
</evidence>
<evidence type="ECO:0000259" key="12">
    <source>
        <dbReference type="Pfam" id="PF12019"/>
    </source>
</evidence>
<comment type="caution">
    <text evidence="13">The sequence shown here is derived from an EMBL/GenBank/DDBJ whole genome shotgun (WGS) entry which is preliminary data.</text>
</comment>
<dbReference type="Proteomes" id="UP000093104">
    <property type="component" value="Unassembled WGS sequence"/>
</dbReference>
<evidence type="ECO:0000256" key="7">
    <source>
        <dbReference type="ARBA" id="ARBA00022989"/>
    </source>
</evidence>
<evidence type="ECO:0000256" key="2">
    <source>
        <dbReference type="ARBA" id="ARBA00021549"/>
    </source>
</evidence>
<dbReference type="SUPFAM" id="SSF54523">
    <property type="entry name" value="Pili subunits"/>
    <property type="match status" value="1"/>
</dbReference>
<dbReference type="Pfam" id="PF12019">
    <property type="entry name" value="GspH"/>
    <property type="match status" value="1"/>
</dbReference>
<protein>
    <recommendedName>
        <fullName evidence="2">Type II secretion system protein H</fullName>
    </recommendedName>
    <alternativeName>
        <fullName evidence="10">General secretion pathway protein H</fullName>
    </alternativeName>
</protein>
<evidence type="ECO:0000256" key="5">
    <source>
        <dbReference type="ARBA" id="ARBA00022519"/>
    </source>
</evidence>
<evidence type="ECO:0000313" key="13">
    <source>
        <dbReference type="EMBL" id="OCR22106.1"/>
    </source>
</evidence>
<dbReference type="InterPro" id="IPR045584">
    <property type="entry name" value="Pilin-like"/>
</dbReference>
<evidence type="ECO:0000256" key="8">
    <source>
        <dbReference type="ARBA" id="ARBA00023136"/>
    </source>
</evidence>
<keyword evidence="7 11" id="KW-1133">Transmembrane helix</keyword>
<dbReference type="InterPro" id="IPR022346">
    <property type="entry name" value="T2SS_GspH"/>
</dbReference>
<feature type="transmembrane region" description="Helical" evidence="11">
    <location>
        <begin position="6"/>
        <end position="29"/>
    </location>
</feature>
<keyword evidence="4" id="KW-0488">Methylation</keyword>
<evidence type="ECO:0000256" key="10">
    <source>
        <dbReference type="ARBA" id="ARBA00030775"/>
    </source>
</evidence>
<name>A0A1C7YZ70_PSESX</name>
<proteinExistence type="inferred from homology"/>
<keyword evidence="6 11" id="KW-0812">Transmembrane</keyword>
<comment type="subcellular location">
    <subcellularLocation>
        <location evidence="1">Cell inner membrane</location>
        <topology evidence="1">Single-pass membrane protein</topology>
    </subcellularLocation>
</comment>
<evidence type="ECO:0000256" key="6">
    <source>
        <dbReference type="ARBA" id="ARBA00022692"/>
    </source>
</evidence>
<reference evidence="13 14" key="1">
    <citation type="submission" date="2015-07" db="EMBL/GenBank/DDBJ databases">
        <title>Draft genome sequence of a diazotrophic, plant growth-promoting rhizobacterium of the Pseudomonas syringae complex.</title>
        <authorList>
            <person name="Patten C.L."/>
            <person name="Jeong H."/>
        </authorList>
    </citation>
    <scope>NUCLEOTIDE SEQUENCE [LARGE SCALE GENOMIC DNA]</scope>
    <source>
        <strain evidence="13 14">GR12-2</strain>
    </source>
</reference>
<gene>
    <name evidence="13" type="ORF">AFK24_26315</name>
</gene>
<evidence type="ECO:0000313" key="14">
    <source>
        <dbReference type="Proteomes" id="UP000093104"/>
    </source>
</evidence>
<dbReference type="AlphaFoldDB" id="A0A1C7YZ70"/>
<evidence type="ECO:0000256" key="4">
    <source>
        <dbReference type="ARBA" id="ARBA00022481"/>
    </source>
</evidence>
<dbReference type="GO" id="GO:0015627">
    <property type="term" value="C:type II protein secretion system complex"/>
    <property type="evidence" value="ECO:0007669"/>
    <property type="project" value="InterPro"/>
</dbReference>
<evidence type="ECO:0000256" key="11">
    <source>
        <dbReference type="SAM" id="Phobius"/>
    </source>
</evidence>